<evidence type="ECO:0000313" key="2">
    <source>
        <dbReference type="Proteomes" id="UP000189681"/>
    </source>
</evidence>
<protein>
    <submittedName>
        <fullName evidence="1">Uncharacterized protein</fullName>
    </submittedName>
</protein>
<organism evidence="1 2">
    <name type="scientific">Candidatus Brocadia carolinensis</name>
    <dbReference type="NCBI Taxonomy" id="1004156"/>
    <lineage>
        <taxon>Bacteria</taxon>
        <taxon>Pseudomonadati</taxon>
        <taxon>Planctomycetota</taxon>
        <taxon>Candidatus Brocadiia</taxon>
        <taxon>Candidatus Brocadiales</taxon>
        <taxon>Candidatus Brocadiaceae</taxon>
        <taxon>Candidatus Brocadia</taxon>
    </lineage>
</organism>
<dbReference type="EMBL" id="AYTS01000130">
    <property type="protein sequence ID" value="OOP55576.1"/>
    <property type="molecule type" value="Genomic_DNA"/>
</dbReference>
<accession>A0A1V4AR47</accession>
<sequence length="80" mass="9606">MSKKQIQRVATIRETMVRFVFCLEDERCAAFFVTPIIKGFYEKFCTHFLLNCQVKYLLKTVFFSHLFLIPVFRNFLTGQR</sequence>
<dbReference type="AlphaFoldDB" id="A0A1V4AR47"/>
<proteinExistence type="predicted"/>
<dbReference type="STRING" id="1004156.AYP45_13950"/>
<dbReference type="Proteomes" id="UP000189681">
    <property type="component" value="Unassembled WGS sequence"/>
</dbReference>
<comment type="caution">
    <text evidence="1">The sequence shown here is derived from an EMBL/GenBank/DDBJ whole genome shotgun (WGS) entry which is preliminary data.</text>
</comment>
<evidence type="ECO:0000313" key="1">
    <source>
        <dbReference type="EMBL" id="OOP55576.1"/>
    </source>
</evidence>
<reference evidence="1 2" key="1">
    <citation type="journal article" date="2017" name="Water Res.">
        <title>Discovery and metagenomic analysis of an anammox bacterial enrichment related to Candidatus "Brocadia caroliniensis" in a full-scale glycerol-fed nitritation-denitritation separate centrate treatment process.</title>
        <authorList>
            <person name="Park H."/>
            <person name="Brotto A.C."/>
            <person name="van Loosdrecht M.C."/>
            <person name="Chandran K."/>
        </authorList>
    </citation>
    <scope>NUCLEOTIDE SEQUENCE [LARGE SCALE GENOMIC DNA]</scope>
    <source>
        <strain evidence="1">26THWARD</strain>
    </source>
</reference>
<gene>
    <name evidence="1" type="ORF">AYP45_13950</name>
</gene>
<name>A0A1V4AR47_9BACT</name>